<dbReference type="Gene3D" id="3.40.50.1100">
    <property type="match status" value="2"/>
</dbReference>
<evidence type="ECO:0000256" key="13">
    <source>
        <dbReference type="RuleBase" id="RU003985"/>
    </source>
</evidence>
<evidence type="ECO:0000256" key="4">
    <source>
        <dbReference type="ARBA" id="ARBA00012681"/>
    </source>
</evidence>
<evidence type="ECO:0000256" key="8">
    <source>
        <dbReference type="ARBA" id="ARBA00022898"/>
    </source>
</evidence>
<dbReference type="FunFam" id="3.40.50.1100:FF:000003">
    <property type="entry name" value="Cystathionine beta-synthase"/>
    <property type="match status" value="1"/>
</dbReference>
<comment type="cofactor">
    <cofactor evidence="1 11 13">
        <name>pyridoxal 5'-phosphate</name>
        <dbReference type="ChEBI" id="CHEBI:597326"/>
    </cofactor>
</comment>
<dbReference type="PROSITE" id="PS00901">
    <property type="entry name" value="CYS_SYNTHASE"/>
    <property type="match status" value="1"/>
</dbReference>
<dbReference type="UniPathway" id="UPA00136">
    <property type="reaction ID" value="UER00200"/>
</dbReference>
<evidence type="ECO:0000256" key="10">
    <source>
        <dbReference type="ARBA" id="ARBA00047931"/>
    </source>
</evidence>
<keyword evidence="7 13" id="KW-0808">Transferase</keyword>
<evidence type="ECO:0000259" key="14">
    <source>
        <dbReference type="Pfam" id="PF00291"/>
    </source>
</evidence>
<accession>A0A410QFH6</accession>
<keyword evidence="9 13" id="KW-0198">Cysteine biosynthesis</keyword>
<dbReference type="FunFam" id="3.40.50.1100:FF:000118">
    <property type="entry name" value="Related to CYS4-cystathionine beta-synthase"/>
    <property type="match status" value="1"/>
</dbReference>
<evidence type="ECO:0000256" key="1">
    <source>
        <dbReference type="ARBA" id="ARBA00001933"/>
    </source>
</evidence>
<dbReference type="NCBIfam" id="TIGR01136">
    <property type="entry name" value="cysKM"/>
    <property type="match status" value="1"/>
</dbReference>
<evidence type="ECO:0000256" key="5">
    <source>
        <dbReference type="ARBA" id="ARBA00019371"/>
    </source>
</evidence>
<feature type="binding site" evidence="11">
    <location>
        <position position="74"/>
    </location>
    <ligand>
        <name>pyridoxal 5'-phosphate</name>
        <dbReference type="ChEBI" id="CHEBI:597326"/>
    </ligand>
</feature>
<dbReference type="GO" id="GO:0006535">
    <property type="term" value="P:cysteine biosynthetic process from serine"/>
    <property type="evidence" value="ECO:0007669"/>
    <property type="project" value="UniProtKB-UniRule"/>
</dbReference>
<feature type="binding site" evidence="11">
    <location>
        <begin position="178"/>
        <end position="182"/>
    </location>
    <ligand>
        <name>pyridoxal 5'-phosphate</name>
        <dbReference type="ChEBI" id="CHEBI:597326"/>
    </ligand>
</feature>
<dbReference type="InterPro" id="IPR005859">
    <property type="entry name" value="CysK"/>
</dbReference>
<comment type="similarity">
    <text evidence="3 13">Belongs to the cysteine synthase/cystathionine beta-synthase family.</text>
</comment>
<evidence type="ECO:0000256" key="6">
    <source>
        <dbReference type="ARBA" id="ARBA00022605"/>
    </source>
</evidence>
<evidence type="ECO:0000256" key="11">
    <source>
        <dbReference type="PIRSR" id="PIRSR605856-50"/>
    </source>
</evidence>
<evidence type="ECO:0000313" key="15">
    <source>
        <dbReference type="EMBL" id="QAT62578.1"/>
    </source>
</evidence>
<dbReference type="RefSeq" id="WP_128753016.1">
    <property type="nucleotide sequence ID" value="NZ_CP035282.1"/>
</dbReference>
<keyword evidence="16" id="KW-1185">Reference proteome</keyword>
<dbReference type="InterPro" id="IPR036052">
    <property type="entry name" value="TrpB-like_PALP_sf"/>
</dbReference>
<evidence type="ECO:0000256" key="7">
    <source>
        <dbReference type="ARBA" id="ARBA00022679"/>
    </source>
</evidence>
<dbReference type="InterPro" id="IPR005856">
    <property type="entry name" value="Cys_synth"/>
</dbReference>
<dbReference type="PANTHER" id="PTHR10314">
    <property type="entry name" value="CYSTATHIONINE BETA-SYNTHASE"/>
    <property type="match status" value="1"/>
</dbReference>
<dbReference type="GO" id="GO:0004124">
    <property type="term" value="F:cysteine synthase activity"/>
    <property type="evidence" value="ECO:0007669"/>
    <property type="project" value="UniProtKB-UniRule"/>
</dbReference>
<reference evidence="16" key="1">
    <citation type="submission" date="2019-01" db="EMBL/GenBank/DDBJ databases">
        <title>Draft genomes of a novel of Sporanaerobacter strains.</title>
        <authorList>
            <person name="Ma S."/>
        </authorList>
    </citation>
    <scope>NUCLEOTIDE SEQUENCE [LARGE SCALE GENOMIC DNA]</scope>
    <source>
        <strain evidence="16">NJN-17</strain>
    </source>
</reference>
<evidence type="ECO:0000256" key="9">
    <source>
        <dbReference type="ARBA" id="ARBA00023192"/>
    </source>
</evidence>
<dbReference type="SUPFAM" id="SSF53686">
    <property type="entry name" value="Tryptophan synthase beta subunit-like PLP-dependent enzymes"/>
    <property type="match status" value="1"/>
</dbReference>
<protein>
    <recommendedName>
        <fullName evidence="5 13">Cysteine synthase</fullName>
        <ecNumber evidence="4 13">2.5.1.47</ecNumber>
    </recommendedName>
</protein>
<proteinExistence type="inferred from homology"/>
<dbReference type="Proteomes" id="UP000287969">
    <property type="component" value="Chromosome"/>
</dbReference>
<dbReference type="NCBIfam" id="TIGR01139">
    <property type="entry name" value="cysK"/>
    <property type="match status" value="1"/>
</dbReference>
<dbReference type="AlphaFoldDB" id="A0A410QFH6"/>
<dbReference type="CDD" id="cd01561">
    <property type="entry name" value="CBS_like"/>
    <property type="match status" value="1"/>
</dbReference>
<dbReference type="OrthoDB" id="9808024at2"/>
<evidence type="ECO:0000256" key="2">
    <source>
        <dbReference type="ARBA" id="ARBA00004962"/>
    </source>
</evidence>
<gene>
    <name evidence="15" type="primary">cysK</name>
    <name evidence="15" type="ORF">EQM13_13900</name>
</gene>
<dbReference type="EC" id="2.5.1.47" evidence="4 13"/>
<feature type="domain" description="Tryptophan synthase beta chain-like PALP" evidence="14">
    <location>
        <begin position="8"/>
        <end position="293"/>
    </location>
</feature>
<dbReference type="Pfam" id="PF00291">
    <property type="entry name" value="PALP"/>
    <property type="match status" value="1"/>
</dbReference>
<keyword evidence="6 13" id="KW-0028">Amino-acid biosynthesis</keyword>
<evidence type="ECO:0000256" key="12">
    <source>
        <dbReference type="PIRSR" id="PIRSR605856-51"/>
    </source>
</evidence>
<dbReference type="InterPro" id="IPR001216">
    <property type="entry name" value="P-phosphate_BS"/>
</dbReference>
<sequence>MTVATNVLELIGNTPIVKLNKLVGKDYADIYVKLEYFNPGGSVKDRPALYMIEKAEEEGKLKKGYVIVEPTSGNTGVGLAMVGAAKGYKVILVMPETMSIERRNLFKAFGAEVVLTPGSNGMKGAVDKAEELAKQNSNYYIPYQFGNENNTLSHIETTAQEILKDLGSNIDVFIAGIGTGGTVTGVGKVLKEKNSNVKIVGVEPKSSPLLSEGKAGPHKIQGIGANFVPSILDLDLLDDINTVFNEDAIETTRQLAREEGILVGISSGAAVYAALQWAKKLGKGKTVLAIAPDNGERYLSTGIFS</sequence>
<dbReference type="EMBL" id="CP035282">
    <property type="protein sequence ID" value="QAT62578.1"/>
    <property type="molecule type" value="Genomic_DNA"/>
</dbReference>
<dbReference type="InterPro" id="IPR001926">
    <property type="entry name" value="TrpB-like_PALP"/>
</dbReference>
<dbReference type="InterPro" id="IPR050214">
    <property type="entry name" value="Cys_Synth/Cystath_Beta-Synth"/>
</dbReference>
<comment type="catalytic activity">
    <reaction evidence="10 13">
        <text>O-acetyl-L-serine + hydrogen sulfide = L-cysteine + acetate</text>
        <dbReference type="Rhea" id="RHEA:14829"/>
        <dbReference type="ChEBI" id="CHEBI:29919"/>
        <dbReference type="ChEBI" id="CHEBI:30089"/>
        <dbReference type="ChEBI" id="CHEBI:35235"/>
        <dbReference type="ChEBI" id="CHEBI:58340"/>
        <dbReference type="EC" id="2.5.1.47"/>
    </reaction>
</comment>
<evidence type="ECO:0000256" key="3">
    <source>
        <dbReference type="ARBA" id="ARBA00007103"/>
    </source>
</evidence>
<organism evidence="15 16">
    <name type="scientific">Acidilutibacter cellobiosedens</name>
    <dbReference type="NCBI Taxonomy" id="2507161"/>
    <lineage>
        <taxon>Bacteria</taxon>
        <taxon>Bacillati</taxon>
        <taxon>Bacillota</taxon>
        <taxon>Tissierellia</taxon>
        <taxon>Tissierellales</taxon>
        <taxon>Acidilutibacteraceae</taxon>
        <taxon>Acidilutibacter</taxon>
    </lineage>
</organism>
<evidence type="ECO:0000313" key="16">
    <source>
        <dbReference type="Proteomes" id="UP000287969"/>
    </source>
</evidence>
<feature type="modified residue" description="N6-(pyridoxal phosphate)lysine" evidence="12">
    <location>
        <position position="44"/>
    </location>
</feature>
<name>A0A410QFH6_9FIRM</name>
<comment type="pathway">
    <text evidence="2">Amino-acid biosynthesis; L-cysteine biosynthesis; L-cysteine from L-serine: step 2/2.</text>
</comment>
<dbReference type="KEGG" id="spoa:EQM13_13900"/>
<feature type="binding site" evidence="11">
    <location>
        <position position="266"/>
    </location>
    <ligand>
        <name>pyridoxal 5'-phosphate</name>
        <dbReference type="ChEBI" id="CHEBI:597326"/>
    </ligand>
</feature>
<keyword evidence="8 11" id="KW-0663">Pyridoxal phosphate</keyword>